<sequence>MQTWCGCYLGHGKEKQGCGHSRNLCASMLLAVNLETDVLLNFSGPKKKRTKSIVEKEDFVRGNTTSRAHRSITSNKCNNVSHNARTLKGKILSVGGSSGKSKVIGKWKGKATT</sequence>
<dbReference type="AlphaFoldDB" id="A0A9R1XBD5"/>
<dbReference type="Proteomes" id="UP000235145">
    <property type="component" value="Unassembled WGS sequence"/>
</dbReference>
<gene>
    <name evidence="1" type="ORF">LSAT_V11C500229000</name>
</gene>
<comment type="caution">
    <text evidence="1">The sequence shown here is derived from an EMBL/GenBank/DDBJ whole genome shotgun (WGS) entry which is preliminary data.</text>
</comment>
<accession>A0A9R1XBD5</accession>
<name>A0A9R1XBD5_LACSA</name>
<proteinExistence type="predicted"/>
<protein>
    <submittedName>
        <fullName evidence="1">Uncharacterized protein</fullName>
    </submittedName>
</protein>
<organism evidence="1 2">
    <name type="scientific">Lactuca sativa</name>
    <name type="common">Garden lettuce</name>
    <dbReference type="NCBI Taxonomy" id="4236"/>
    <lineage>
        <taxon>Eukaryota</taxon>
        <taxon>Viridiplantae</taxon>
        <taxon>Streptophyta</taxon>
        <taxon>Embryophyta</taxon>
        <taxon>Tracheophyta</taxon>
        <taxon>Spermatophyta</taxon>
        <taxon>Magnoliopsida</taxon>
        <taxon>eudicotyledons</taxon>
        <taxon>Gunneridae</taxon>
        <taxon>Pentapetalae</taxon>
        <taxon>asterids</taxon>
        <taxon>campanulids</taxon>
        <taxon>Asterales</taxon>
        <taxon>Asteraceae</taxon>
        <taxon>Cichorioideae</taxon>
        <taxon>Cichorieae</taxon>
        <taxon>Lactucinae</taxon>
        <taxon>Lactuca</taxon>
    </lineage>
</organism>
<dbReference type="EMBL" id="NBSK02000005">
    <property type="protein sequence ID" value="KAJ0204244.1"/>
    <property type="molecule type" value="Genomic_DNA"/>
</dbReference>
<keyword evidence="2" id="KW-1185">Reference proteome</keyword>
<evidence type="ECO:0000313" key="1">
    <source>
        <dbReference type="EMBL" id="KAJ0204244.1"/>
    </source>
</evidence>
<evidence type="ECO:0000313" key="2">
    <source>
        <dbReference type="Proteomes" id="UP000235145"/>
    </source>
</evidence>
<reference evidence="1 2" key="1">
    <citation type="journal article" date="2017" name="Nat. Commun.">
        <title>Genome assembly with in vitro proximity ligation data and whole-genome triplication in lettuce.</title>
        <authorList>
            <person name="Reyes-Chin-Wo S."/>
            <person name="Wang Z."/>
            <person name="Yang X."/>
            <person name="Kozik A."/>
            <person name="Arikit S."/>
            <person name="Song C."/>
            <person name="Xia L."/>
            <person name="Froenicke L."/>
            <person name="Lavelle D.O."/>
            <person name="Truco M.J."/>
            <person name="Xia R."/>
            <person name="Zhu S."/>
            <person name="Xu C."/>
            <person name="Xu H."/>
            <person name="Xu X."/>
            <person name="Cox K."/>
            <person name="Korf I."/>
            <person name="Meyers B.C."/>
            <person name="Michelmore R.W."/>
        </authorList>
    </citation>
    <scope>NUCLEOTIDE SEQUENCE [LARGE SCALE GENOMIC DNA]</scope>
    <source>
        <strain evidence="2">cv. Salinas</strain>
        <tissue evidence="1">Seedlings</tissue>
    </source>
</reference>